<organism evidence="1 2">
    <name type="scientific">Dermacentor silvarum</name>
    <name type="common">Tick</name>
    <dbReference type="NCBI Taxonomy" id="543639"/>
    <lineage>
        <taxon>Eukaryota</taxon>
        <taxon>Metazoa</taxon>
        <taxon>Ecdysozoa</taxon>
        <taxon>Arthropoda</taxon>
        <taxon>Chelicerata</taxon>
        <taxon>Arachnida</taxon>
        <taxon>Acari</taxon>
        <taxon>Parasitiformes</taxon>
        <taxon>Ixodida</taxon>
        <taxon>Ixodoidea</taxon>
        <taxon>Ixodidae</taxon>
        <taxon>Rhipicephalinae</taxon>
        <taxon>Dermacentor</taxon>
    </lineage>
</organism>
<reference evidence="1" key="1">
    <citation type="submission" date="2020-05" db="EMBL/GenBank/DDBJ databases">
        <title>Large-scale comparative analyses of tick genomes elucidate their genetic diversity and vector capacities.</title>
        <authorList>
            <person name="Jia N."/>
            <person name="Wang J."/>
            <person name="Shi W."/>
            <person name="Du L."/>
            <person name="Sun Y."/>
            <person name="Zhan W."/>
            <person name="Jiang J."/>
            <person name="Wang Q."/>
            <person name="Zhang B."/>
            <person name="Ji P."/>
            <person name="Sakyi L.B."/>
            <person name="Cui X."/>
            <person name="Yuan T."/>
            <person name="Jiang B."/>
            <person name="Yang W."/>
            <person name="Lam T.T.-Y."/>
            <person name="Chang Q."/>
            <person name="Ding S."/>
            <person name="Wang X."/>
            <person name="Zhu J."/>
            <person name="Ruan X."/>
            <person name="Zhao L."/>
            <person name="Wei J."/>
            <person name="Que T."/>
            <person name="Du C."/>
            <person name="Cheng J."/>
            <person name="Dai P."/>
            <person name="Han X."/>
            <person name="Huang E."/>
            <person name="Gao Y."/>
            <person name="Liu J."/>
            <person name="Shao H."/>
            <person name="Ye R."/>
            <person name="Li L."/>
            <person name="Wei W."/>
            <person name="Wang X."/>
            <person name="Wang C."/>
            <person name="Yang T."/>
            <person name="Huo Q."/>
            <person name="Li W."/>
            <person name="Guo W."/>
            <person name="Chen H."/>
            <person name="Zhou L."/>
            <person name="Ni X."/>
            <person name="Tian J."/>
            <person name="Zhou Y."/>
            <person name="Sheng Y."/>
            <person name="Liu T."/>
            <person name="Pan Y."/>
            <person name="Xia L."/>
            <person name="Li J."/>
            <person name="Zhao F."/>
            <person name="Cao W."/>
        </authorList>
    </citation>
    <scope>NUCLEOTIDE SEQUENCE</scope>
    <source>
        <strain evidence="1">Dsil-2018</strain>
    </source>
</reference>
<comment type="caution">
    <text evidence="1">The sequence shown here is derived from an EMBL/GenBank/DDBJ whole genome shotgun (WGS) entry which is preliminary data.</text>
</comment>
<evidence type="ECO:0000313" key="1">
    <source>
        <dbReference type="EMBL" id="KAH7958582.1"/>
    </source>
</evidence>
<name>A0ACB8D2E8_DERSI</name>
<accession>A0ACB8D2E8</accession>
<sequence>MTVYAVAETHLLGIEEPPIHPQWHWAGTNRGPSGRKGGGIGVLWRAVDRGHNVGNMHIMHCIREDVSRWATGKEVLLLGDFNGHIQPLDGFQDRNGELLLQTAQDLSLEGLNLRPDCEGEFTWCARASRSCIDYVLASHKLAQRVQHVHIDESGQFSASSDNNRIKVTFTASIWRYRRREQREPSRRYLPASAYEAVARDFEIRLQVTPPRIYEQYVGELRRIMHAHEIRSNSRGGVRRNGWWDGEVKAALDARKVANRQHRAAVTAALPSNVCQDLWDQYLAHKRTMQQVVQRKIATHDHAQLRSMTTAGRQGGRKFWAYVSTLYRKPAPPEIRDETTGEPVSDIPEHLTRHMAQLYDTALPTATEEHYAMSAPRKR</sequence>
<proteinExistence type="predicted"/>
<evidence type="ECO:0000313" key="2">
    <source>
        <dbReference type="Proteomes" id="UP000821865"/>
    </source>
</evidence>
<gene>
    <name evidence="1" type="ORF">HPB49_003068</name>
</gene>
<dbReference type="EMBL" id="CM023472">
    <property type="protein sequence ID" value="KAH7958582.1"/>
    <property type="molecule type" value="Genomic_DNA"/>
</dbReference>
<keyword evidence="2" id="KW-1185">Reference proteome</keyword>
<dbReference type="Proteomes" id="UP000821865">
    <property type="component" value="Chromosome 3"/>
</dbReference>
<protein>
    <submittedName>
        <fullName evidence="1">Uncharacterized protein</fullName>
    </submittedName>
</protein>